<name>A0A506Y0E2_9MICO</name>
<dbReference type="SMART" id="SM00450">
    <property type="entry name" value="RHOD"/>
    <property type="match status" value="1"/>
</dbReference>
<dbReference type="PANTHER" id="PTHR43031:SF17">
    <property type="entry name" value="SULFURTRANSFERASE YTWF-RELATED"/>
    <property type="match status" value="1"/>
</dbReference>
<dbReference type="PANTHER" id="PTHR43031">
    <property type="entry name" value="FAD-DEPENDENT OXIDOREDUCTASE"/>
    <property type="match status" value="1"/>
</dbReference>
<dbReference type="PROSITE" id="PS50206">
    <property type="entry name" value="RHODANESE_3"/>
    <property type="match status" value="1"/>
</dbReference>
<dbReference type="Proteomes" id="UP000316252">
    <property type="component" value="Unassembled WGS sequence"/>
</dbReference>
<dbReference type="RefSeq" id="WP_141162812.1">
    <property type="nucleotide sequence ID" value="NZ_VHQG01000002.1"/>
</dbReference>
<dbReference type="OrthoDB" id="9800872at2"/>
<evidence type="ECO:0000313" key="3">
    <source>
        <dbReference type="Proteomes" id="UP000316252"/>
    </source>
</evidence>
<dbReference type="AlphaFoldDB" id="A0A506Y0E2"/>
<feature type="domain" description="Rhodanese" evidence="1">
    <location>
        <begin position="11"/>
        <end position="97"/>
    </location>
</feature>
<evidence type="ECO:0000313" key="2">
    <source>
        <dbReference type="EMBL" id="TPW75452.1"/>
    </source>
</evidence>
<dbReference type="InterPro" id="IPR036873">
    <property type="entry name" value="Rhodanese-like_dom_sf"/>
</dbReference>
<protein>
    <submittedName>
        <fullName evidence="2">Rhodanese-like domain-containing protein</fullName>
    </submittedName>
</protein>
<accession>A0A506Y0E2</accession>
<sequence length="101" mass="10644">MRSITVQQLSELDAPSVVDVREPDEYAAVHAVGVIPIPMQSVPERLDELPEGTIHLICKSGGRSGRVAAYLEQQGYDVVNVEGGTDAWVAAGLPTESGATA</sequence>
<proteinExistence type="predicted"/>
<dbReference type="SUPFAM" id="SSF52821">
    <property type="entry name" value="Rhodanese/Cell cycle control phosphatase"/>
    <property type="match status" value="1"/>
</dbReference>
<dbReference type="Gene3D" id="3.40.250.10">
    <property type="entry name" value="Rhodanese-like domain"/>
    <property type="match status" value="1"/>
</dbReference>
<comment type="caution">
    <text evidence="2">The sequence shown here is derived from an EMBL/GenBank/DDBJ whole genome shotgun (WGS) entry which is preliminary data.</text>
</comment>
<reference evidence="2 3" key="1">
    <citation type="submission" date="2019-06" db="EMBL/GenBank/DDBJ databases">
        <authorList>
            <person name="Li F."/>
        </authorList>
    </citation>
    <scope>NUCLEOTIDE SEQUENCE [LARGE SCALE GENOMIC DNA]</scope>
    <source>
        <strain evidence="2 3">10F1D-1</strain>
    </source>
</reference>
<dbReference type="InterPro" id="IPR050229">
    <property type="entry name" value="GlpE_sulfurtransferase"/>
</dbReference>
<gene>
    <name evidence="2" type="ORF">FJ657_06030</name>
</gene>
<dbReference type="EMBL" id="VHQG01000002">
    <property type="protein sequence ID" value="TPW75452.1"/>
    <property type="molecule type" value="Genomic_DNA"/>
</dbReference>
<dbReference type="Pfam" id="PF00581">
    <property type="entry name" value="Rhodanese"/>
    <property type="match status" value="1"/>
</dbReference>
<organism evidence="2 3">
    <name type="scientific">Schumannella soli</name>
    <dbReference type="NCBI Taxonomy" id="2590779"/>
    <lineage>
        <taxon>Bacteria</taxon>
        <taxon>Bacillati</taxon>
        <taxon>Actinomycetota</taxon>
        <taxon>Actinomycetes</taxon>
        <taxon>Micrococcales</taxon>
        <taxon>Microbacteriaceae</taxon>
        <taxon>Schumannella</taxon>
    </lineage>
</organism>
<keyword evidence="3" id="KW-1185">Reference proteome</keyword>
<dbReference type="CDD" id="cd00158">
    <property type="entry name" value="RHOD"/>
    <property type="match status" value="1"/>
</dbReference>
<dbReference type="InterPro" id="IPR001763">
    <property type="entry name" value="Rhodanese-like_dom"/>
</dbReference>
<evidence type="ECO:0000259" key="1">
    <source>
        <dbReference type="PROSITE" id="PS50206"/>
    </source>
</evidence>